<feature type="signal peptide" evidence="1">
    <location>
        <begin position="1"/>
        <end position="21"/>
    </location>
</feature>
<feature type="chain" id="PRO_5011677751" evidence="1">
    <location>
        <begin position="22"/>
        <end position="249"/>
    </location>
</feature>
<dbReference type="AlphaFoldDB" id="A0A1G6DFA9"/>
<evidence type="ECO:0000313" key="3">
    <source>
        <dbReference type="Proteomes" id="UP000199626"/>
    </source>
</evidence>
<dbReference type="STRING" id="1159017.SAMN02927930_01670"/>
<dbReference type="RefSeq" id="WP_092593607.1">
    <property type="nucleotide sequence ID" value="NZ_FMXN01000010.1"/>
</dbReference>
<sequence length="249" mass="27447">MKKLAIAAALPTLLLAGTAQADTFLGLYVGAQVWDTSNSGQFGSGNGNQGFDFTDEKQTSFYAAFEHPIPLLPNIKIRENELVTYGLTTLNQDFTFNGQVYSANDTINSYVDLSHTDLTLYYELLDNDLVSLDLGLTGKKVDGWLSIREGTYENGIRSDGWVPTGYAHLRVGIPMTGFTLYGLANAVSIDDSDVRDLEVGVEYRLVDSLALDLHLQVGYRDIQIELDDLDGIDSDLKFKGPYLGLEIHF</sequence>
<dbReference type="Proteomes" id="UP000199626">
    <property type="component" value="Unassembled WGS sequence"/>
</dbReference>
<reference evidence="3" key="1">
    <citation type="submission" date="2016-10" db="EMBL/GenBank/DDBJ databases">
        <authorList>
            <person name="Varghese N."/>
            <person name="Submissions S."/>
        </authorList>
    </citation>
    <scope>NUCLEOTIDE SEQUENCE [LARGE SCALE GENOMIC DNA]</scope>
    <source>
        <strain evidence="3">CGMCC 1.10824</strain>
    </source>
</reference>
<dbReference type="OrthoDB" id="6708408at2"/>
<keyword evidence="1" id="KW-0732">Signal</keyword>
<keyword evidence="3" id="KW-1185">Reference proteome</keyword>
<evidence type="ECO:0000313" key="2">
    <source>
        <dbReference type="EMBL" id="SDB43812.1"/>
    </source>
</evidence>
<evidence type="ECO:0000256" key="1">
    <source>
        <dbReference type="SAM" id="SignalP"/>
    </source>
</evidence>
<gene>
    <name evidence="2" type="ORF">SAMN02927930_01670</name>
</gene>
<name>A0A1G6DFA9_9GAMM</name>
<organism evidence="2 3">
    <name type="scientific">Pseudidiomarina indica</name>
    <dbReference type="NCBI Taxonomy" id="1159017"/>
    <lineage>
        <taxon>Bacteria</taxon>
        <taxon>Pseudomonadati</taxon>
        <taxon>Pseudomonadota</taxon>
        <taxon>Gammaproteobacteria</taxon>
        <taxon>Alteromonadales</taxon>
        <taxon>Idiomarinaceae</taxon>
        <taxon>Pseudidiomarina</taxon>
    </lineage>
</organism>
<dbReference type="NCBIfam" id="TIGR04219">
    <property type="entry name" value="OMP_w_GlyGly"/>
    <property type="match status" value="1"/>
</dbReference>
<proteinExistence type="predicted"/>
<dbReference type="InterPro" id="IPR026387">
    <property type="entry name" value="OMP_w_GlyGly"/>
</dbReference>
<accession>A0A1G6DFA9</accession>
<protein>
    <submittedName>
        <fullName evidence="2">Outer membrane protein</fullName>
    </submittedName>
</protein>
<dbReference type="EMBL" id="FMXN01000010">
    <property type="protein sequence ID" value="SDB43812.1"/>
    <property type="molecule type" value="Genomic_DNA"/>
</dbReference>